<evidence type="ECO:0000256" key="13">
    <source>
        <dbReference type="ARBA" id="ARBA00076225"/>
    </source>
</evidence>
<evidence type="ECO:0000256" key="6">
    <source>
        <dbReference type="ARBA" id="ARBA00023054"/>
    </source>
</evidence>
<comment type="function">
    <text evidence="11">Functions as a component of the Arp2/3 complex which is involved in regulation of actin polymerization and together with an activating nucleation-promoting factor (NPF) mediates the formation of branched actin networks.</text>
</comment>
<keyword evidence="9" id="KW-0539">Nucleus</keyword>
<evidence type="ECO:0000256" key="1">
    <source>
        <dbReference type="ARBA" id="ARBA00004123"/>
    </source>
</evidence>
<dbReference type="Gene3D" id="1.25.40.190">
    <property type="entry name" value="Actin-related protein 2/3 complex subunit 5"/>
    <property type="match status" value="1"/>
</dbReference>
<evidence type="ECO:0000256" key="8">
    <source>
        <dbReference type="ARBA" id="ARBA00023212"/>
    </source>
</evidence>
<evidence type="ECO:0000259" key="15">
    <source>
        <dbReference type="PROSITE" id="PS51518"/>
    </source>
</evidence>
<keyword evidence="7" id="KW-0804">Transcription</keyword>
<gene>
    <name evidence="16" type="primary">Ccdc101</name>
</gene>
<accession>A0A6F9D7V9</accession>
<dbReference type="EMBL" id="LR783620">
    <property type="protein sequence ID" value="CAB3228129.1"/>
    <property type="molecule type" value="mRNA"/>
</dbReference>
<evidence type="ECO:0000256" key="5">
    <source>
        <dbReference type="ARBA" id="ARBA00023015"/>
    </source>
</evidence>
<name>A0A6F9D7V9_9ASCI</name>
<dbReference type="GO" id="GO:0140672">
    <property type="term" value="C:ATAC complex"/>
    <property type="evidence" value="ECO:0007669"/>
    <property type="project" value="UniProtKB-ARBA"/>
</dbReference>
<evidence type="ECO:0000256" key="11">
    <source>
        <dbReference type="ARBA" id="ARBA00060329"/>
    </source>
</evidence>
<dbReference type="CDD" id="cd20393">
    <property type="entry name" value="Tudor_SGF29_rpt1"/>
    <property type="match status" value="1"/>
</dbReference>
<dbReference type="PANTHER" id="PTHR21539:SF0">
    <property type="entry name" value="SAGA-ASSOCIATED FACTOR 29"/>
    <property type="match status" value="1"/>
</dbReference>
<dbReference type="FunFam" id="2.30.30.140:FF:000026">
    <property type="entry name" value="SAGA-associated factor 29 homolog"/>
    <property type="match status" value="1"/>
</dbReference>
<dbReference type="InterPro" id="IPR006789">
    <property type="entry name" value="ARPC5"/>
</dbReference>
<evidence type="ECO:0000256" key="9">
    <source>
        <dbReference type="ARBA" id="ARBA00023242"/>
    </source>
</evidence>
<evidence type="ECO:0000256" key="10">
    <source>
        <dbReference type="ARBA" id="ARBA00041308"/>
    </source>
</evidence>
<dbReference type="GO" id="GO:0005885">
    <property type="term" value="C:Arp2/3 protein complex"/>
    <property type="evidence" value="ECO:0007669"/>
    <property type="project" value="InterPro"/>
</dbReference>
<dbReference type="InterPro" id="IPR010750">
    <property type="entry name" value="SGF29_tudor-like_dom"/>
</dbReference>
<evidence type="ECO:0000256" key="3">
    <source>
        <dbReference type="ARBA" id="ARBA00006084"/>
    </source>
</evidence>
<dbReference type="GO" id="GO:0051302">
    <property type="term" value="P:regulation of cell division"/>
    <property type="evidence" value="ECO:0007669"/>
    <property type="project" value="UniProtKB-ARBA"/>
</dbReference>
<evidence type="ECO:0000256" key="2">
    <source>
        <dbReference type="ARBA" id="ARBA00004245"/>
    </source>
</evidence>
<organism evidence="16">
    <name type="scientific">Phallusia mammillata</name>
    <dbReference type="NCBI Taxonomy" id="59560"/>
    <lineage>
        <taxon>Eukaryota</taxon>
        <taxon>Metazoa</taxon>
        <taxon>Chordata</taxon>
        <taxon>Tunicata</taxon>
        <taxon>Ascidiacea</taxon>
        <taxon>Phlebobranchia</taxon>
        <taxon>Ascidiidae</taxon>
        <taxon>Phallusia</taxon>
    </lineage>
</organism>
<dbReference type="CDD" id="cd20394">
    <property type="entry name" value="Tudor_SGF29_rpt2"/>
    <property type="match status" value="1"/>
</dbReference>
<evidence type="ECO:0000256" key="7">
    <source>
        <dbReference type="ARBA" id="ARBA00023163"/>
    </source>
</evidence>
<keyword evidence="5" id="KW-0805">Transcription regulation</keyword>
<feature type="domain" description="SGF29 C-terminal" evidence="15">
    <location>
        <begin position="167"/>
        <end position="307"/>
    </location>
</feature>
<dbReference type="InterPro" id="IPR037802">
    <property type="entry name" value="SGF29"/>
</dbReference>
<comment type="subcellular location">
    <subcellularLocation>
        <location evidence="2">Cytoplasm</location>
        <location evidence="2">Cytoskeleton</location>
    </subcellularLocation>
    <subcellularLocation>
        <location evidence="1">Nucleus</location>
    </subcellularLocation>
</comment>
<comment type="similarity">
    <text evidence="3">Belongs to the ARPC5 family.</text>
</comment>
<dbReference type="InterPro" id="IPR036743">
    <property type="entry name" value="ARPC5_sf"/>
</dbReference>
<sequence>MYMTIAVLVTSVEFNKMASDYENKLKTLISELFDAILETELKRQSAVLNLEMISKTHEKVQSEQKISSYYKQKLNSLYNTALQDSDAECDMLRKCLELIAGIKSVQEEKRVTTRVSTASVVDEQPRKSMRRGVLMSMLQKSAQTLPLWIGKPHEKVPYLCGAISASVDYIAKPGDKVAAKVKTEEEEQWILAEVVSYNSTTLKYEVDDIDEEGRAFHTLSKRKVVPLPQWKANPETDPNALFEKGTLVMALYPQTTCFYRAVISERPTSSFDDYLVLFEDNSYADGYSPALRVAQKHKISSGVKGFRRIDVDQYDEEKFNEDQVDQNDSGPDNQEVNQLLLGGNNAQALRTCLASLPVRTKDIATKENATLLTIRVLSSIKAGDVASTIQSLNIEELDAIMKYIYKGFSMNLDGQQCACLLTWHEKVTAKGGMGCIIRVLADRKRL</sequence>
<protein>
    <recommendedName>
        <fullName evidence="12">SAGA-associated factor 29</fullName>
    </recommendedName>
    <alternativeName>
        <fullName evidence="10">Arp2/3 complex 16 kDa subunit</fullName>
    </alternativeName>
    <alternativeName>
        <fullName evidence="13">Coiled-coil domain-containing protein 101</fullName>
    </alternativeName>
    <alternativeName>
        <fullName evidence="14">SAGA complex-associated factor 29</fullName>
    </alternativeName>
</protein>
<evidence type="ECO:0000256" key="12">
    <source>
        <dbReference type="ARBA" id="ARBA00074350"/>
    </source>
</evidence>
<reference evidence="16" key="1">
    <citation type="submission" date="2020-04" db="EMBL/GenBank/DDBJ databases">
        <authorList>
            <person name="Neveu A P."/>
        </authorList>
    </citation>
    <scope>NUCLEOTIDE SEQUENCE</scope>
    <source>
        <tissue evidence="16">Whole embryo</tissue>
    </source>
</reference>
<dbReference type="FunFam" id="1.25.40.190:FF:000003">
    <property type="entry name" value="Actin-related protein 2/3 complex subunit 5"/>
    <property type="match status" value="1"/>
</dbReference>
<dbReference type="InterPro" id="IPR047287">
    <property type="entry name" value="Tudor_SGF29_rpt2"/>
</dbReference>
<dbReference type="PANTHER" id="PTHR21539">
    <property type="entry name" value="SAGA-ASSOCIATED FACTOR 29"/>
    <property type="match status" value="1"/>
</dbReference>
<dbReference type="GO" id="GO:0034314">
    <property type="term" value="P:Arp2/3 complex-mediated actin nucleation"/>
    <property type="evidence" value="ECO:0007669"/>
    <property type="project" value="InterPro"/>
</dbReference>
<dbReference type="InterPro" id="IPR047288">
    <property type="entry name" value="Tudor_SGF29_rpt1"/>
</dbReference>
<evidence type="ECO:0000256" key="14">
    <source>
        <dbReference type="ARBA" id="ARBA00080390"/>
    </source>
</evidence>
<dbReference type="GO" id="GO:0000124">
    <property type="term" value="C:SAGA complex"/>
    <property type="evidence" value="ECO:0007669"/>
    <property type="project" value="InterPro"/>
</dbReference>
<dbReference type="PROSITE" id="PS51518">
    <property type="entry name" value="SGF29_C"/>
    <property type="match status" value="1"/>
</dbReference>
<evidence type="ECO:0000313" key="16">
    <source>
        <dbReference type="EMBL" id="CAB3228129.1"/>
    </source>
</evidence>
<dbReference type="Pfam" id="PF07039">
    <property type="entry name" value="SGF29_Tudor"/>
    <property type="match status" value="1"/>
</dbReference>
<dbReference type="GO" id="GO:0005634">
    <property type="term" value="C:nucleus"/>
    <property type="evidence" value="ECO:0007669"/>
    <property type="project" value="UniProtKB-SubCell"/>
</dbReference>
<dbReference type="Gene3D" id="2.30.30.140">
    <property type="match status" value="2"/>
</dbReference>
<dbReference type="FunFam" id="2.30.30.140:FF:000029">
    <property type="entry name" value="SAGA-associated factor 29 homolog"/>
    <property type="match status" value="1"/>
</dbReference>
<dbReference type="GO" id="GO:0030833">
    <property type="term" value="P:regulation of actin filament polymerization"/>
    <property type="evidence" value="ECO:0007669"/>
    <property type="project" value="InterPro"/>
</dbReference>
<keyword evidence="6" id="KW-0175">Coiled coil</keyword>
<dbReference type="AlphaFoldDB" id="A0A6F9D7V9"/>
<dbReference type="SUPFAM" id="SSF69103">
    <property type="entry name" value="Arp2/3 complex 16 kDa subunit ARPC5"/>
    <property type="match status" value="1"/>
</dbReference>
<keyword evidence="4" id="KW-0963">Cytoplasm</keyword>
<evidence type="ECO:0000256" key="4">
    <source>
        <dbReference type="ARBA" id="ARBA00022490"/>
    </source>
</evidence>
<proteinExistence type="evidence at transcript level"/>
<dbReference type="Pfam" id="PF04699">
    <property type="entry name" value="P16-Arc"/>
    <property type="match status" value="1"/>
</dbReference>
<keyword evidence="8" id="KW-0206">Cytoskeleton</keyword>